<evidence type="ECO:0000313" key="3">
    <source>
        <dbReference type="Proteomes" id="UP000297245"/>
    </source>
</evidence>
<dbReference type="EMBL" id="ML179219">
    <property type="protein sequence ID" value="THU94640.1"/>
    <property type="molecule type" value="Genomic_DNA"/>
</dbReference>
<gene>
    <name evidence="2" type="ORF">K435DRAFT_798767</name>
</gene>
<proteinExistence type="predicted"/>
<keyword evidence="3" id="KW-1185">Reference proteome</keyword>
<feature type="compositionally biased region" description="Polar residues" evidence="1">
    <location>
        <begin position="102"/>
        <end position="122"/>
    </location>
</feature>
<accession>A0A4S8LYJ2</accession>
<reference evidence="2 3" key="1">
    <citation type="journal article" date="2019" name="Nat. Ecol. Evol.">
        <title>Megaphylogeny resolves global patterns of mushroom evolution.</title>
        <authorList>
            <person name="Varga T."/>
            <person name="Krizsan K."/>
            <person name="Foldi C."/>
            <person name="Dima B."/>
            <person name="Sanchez-Garcia M."/>
            <person name="Sanchez-Ramirez S."/>
            <person name="Szollosi G.J."/>
            <person name="Szarkandi J.G."/>
            <person name="Papp V."/>
            <person name="Albert L."/>
            <person name="Andreopoulos W."/>
            <person name="Angelini C."/>
            <person name="Antonin V."/>
            <person name="Barry K.W."/>
            <person name="Bougher N.L."/>
            <person name="Buchanan P."/>
            <person name="Buyck B."/>
            <person name="Bense V."/>
            <person name="Catcheside P."/>
            <person name="Chovatia M."/>
            <person name="Cooper J."/>
            <person name="Damon W."/>
            <person name="Desjardin D."/>
            <person name="Finy P."/>
            <person name="Geml J."/>
            <person name="Haridas S."/>
            <person name="Hughes K."/>
            <person name="Justo A."/>
            <person name="Karasinski D."/>
            <person name="Kautmanova I."/>
            <person name="Kiss B."/>
            <person name="Kocsube S."/>
            <person name="Kotiranta H."/>
            <person name="LaButti K.M."/>
            <person name="Lechner B.E."/>
            <person name="Liimatainen K."/>
            <person name="Lipzen A."/>
            <person name="Lukacs Z."/>
            <person name="Mihaltcheva S."/>
            <person name="Morgado L.N."/>
            <person name="Niskanen T."/>
            <person name="Noordeloos M.E."/>
            <person name="Ohm R.A."/>
            <person name="Ortiz-Santana B."/>
            <person name="Ovrebo C."/>
            <person name="Racz N."/>
            <person name="Riley R."/>
            <person name="Savchenko A."/>
            <person name="Shiryaev A."/>
            <person name="Soop K."/>
            <person name="Spirin V."/>
            <person name="Szebenyi C."/>
            <person name="Tomsovsky M."/>
            <person name="Tulloss R.E."/>
            <person name="Uehling J."/>
            <person name="Grigoriev I.V."/>
            <person name="Vagvolgyi C."/>
            <person name="Papp T."/>
            <person name="Martin F.M."/>
            <person name="Miettinen O."/>
            <person name="Hibbett D.S."/>
            <person name="Nagy L.G."/>
        </authorList>
    </citation>
    <scope>NUCLEOTIDE SEQUENCE [LARGE SCALE GENOMIC DNA]</scope>
    <source>
        <strain evidence="2 3">CBS 962.96</strain>
    </source>
</reference>
<feature type="compositionally biased region" description="Basic and acidic residues" evidence="1">
    <location>
        <begin position="89"/>
        <end position="101"/>
    </location>
</feature>
<evidence type="ECO:0000256" key="1">
    <source>
        <dbReference type="SAM" id="MobiDB-lite"/>
    </source>
</evidence>
<sequence>MAAVSEQQESTGRPVRGTKQDALAKRVWVGAAKRGNARLDDNPAPSKKSKTVNLKGKKSSKQLQNKTVPSDIDDVNAQVPKNQAKVVRGQREQRTAQKRADVSQSETTVVQTRARSNRTTVVQDPIAYNEAQEDIDSGEDDTGNYDPENNITSAAGWKGKAWP</sequence>
<feature type="compositionally biased region" description="Acidic residues" evidence="1">
    <location>
        <begin position="131"/>
        <end position="143"/>
    </location>
</feature>
<name>A0A4S8LYJ2_DENBC</name>
<organism evidence="2 3">
    <name type="scientific">Dendrothele bispora (strain CBS 962.96)</name>
    <dbReference type="NCBI Taxonomy" id="1314807"/>
    <lineage>
        <taxon>Eukaryota</taxon>
        <taxon>Fungi</taxon>
        <taxon>Dikarya</taxon>
        <taxon>Basidiomycota</taxon>
        <taxon>Agaricomycotina</taxon>
        <taxon>Agaricomycetes</taxon>
        <taxon>Agaricomycetidae</taxon>
        <taxon>Agaricales</taxon>
        <taxon>Agaricales incertae sedis</taxon>
        <taxon>Dendrothele</taxon>
    </lineage>
</organism>
<dbReference type="Proteomes" id="UP000297245">
    <property type="component" value="Unassembled WGS sequence"/>
</dbReference>
<protein>
    <submittedName>
        <fullName evidence="2">Uncharacterized protein</fullName>
    </submittedName>
</protein>
<dbReference type="AlphaFoldDB" id="A0A4S8LYJ2"/>
<feature type="region of interest" description="Disordered" evidence="1">
    <location>
        <begin position="1"/>
        <end position="22"/>
    </location>
</feature>
<feature type="region of interest" description="Disordered" evidence="1">
    <location>
        <begin position="34"/>
        <end position="163"/>
    </location>
</feature>
<evidence type="ECO:0000313" key="2">
    <source>
        <dbReference type="EMBL" id="THU94640.1"/>
    </source>
</evidence>
<feature type="compositionally biased region" description="Basic residues" evidence="1">
    <location>
        <begin position="47"/>
        <end position="60"/>
    </location>
</feature>
<feature type="compositionally biased region" description="Polar residues" evidence="1">
    <location>
        <begin position="1"/>
        <end position="11"/>
    </location>
</feature>